<dbReference type="InterPro" id="IPR006222">
    <property type="entry name" value="GCVT_N"/>
</dbReference>
<dbReference type="Proteomes" id="UP000027341">
    <property type="component" value="Unassembled WGS sequence"/>
</dbReference>
<dbReference type="InterPro" id="IPR045179">
    <property type="entry name" value="YgfZ/GcvT"/>
</dbReference>
<dbReference type="RefSeq" id="WP_035628768.1">
    <property type="nucleotide sequence ID" value="NZ_JMIU01000001.1"/>
</dbReference>
<evidence type="ECO:0000313" key="3">
    <source>
        <dbReference type="Proteomes" id="UP000027341"/>
    </source>
</evidence>
<sequence>MNSEWKSFLQEQGASFNESGVIEHFGNPELEHFLIKHGPVLSDLSYQALIKVTGEEAFTFLQGQFSNDLKDVTDEKGQLTAYCEPQGKVLALITVFKQDDAFYLSFDDSLKDSILKRLTMFKLRAKAELEDVSNSMIQIGYAGEFADLDVQRALSTKIKDIFQVEKVSKEGLEGVIGVKLPGPYHRYSMFGDFETIKLVWETLKGNSECVGRPDWSLLNI</sequence>
<dbReference type="Gene3D" id="3.30.70.1630">
    <property type="match status" value="1"/>
</dbReference>
<dbReference type="Pfam" id="PF01571">
    <property type="entry name" value="GCV_T"/>
    <property type="match status" value="1"/>
</dbReference>
<reference evidence="2 3" key="1">
    <citation type="submission" date="2014-04" db="EMBL/GenBank/DDBJ databases">
        <title>Draft genome sequence of Hydrogenovibrio marinus MH-110, a model organism for aerobic H2 metabolism.</title>
        <authorList>
            <person name="Cha H.J."/>
            <person name="Jo B.H."/>
            <person name="Hwang B.H."/>
        </authorList>
    </citation>
    <scope>NUCLEOTIDE SEQUENCE [LARGE SCALE GENOMIC DNA]</scope>
    <source>
        <strain evidence="2 3">MH-110</strain>
    </source>
</reference>
<dbReference type="EMBL" id="JMIU01000001">
    <property type="protein sequence ID" value="KDN94777.1"/>
    <property type="molecule type" value="Genomic_DNA"/>
</dbReference>
<dbReference type="PANTHER" id="PTHR22602:SF0">
    <property type="entry name" value="TRANSFERASE CAF17, MITOCHONDRIAL-RELATED"/>
    <property type="match status" value="1"/>
</dbReference>
<dbReference type="AlphaFoldDB" id="A0A066ZMQ9"/>
<feature type="non-terminal residue" evidence="2">
    <location>
        <position position="220"/>
    </location>
</feature>
<dbReference type="Gene3D" id="3.30.70.1400">
    <property type="entry name" value="Aminomethyltransferase beta-barrel domains"/>
    <property type="match status" value="1"/>
</dbReference>
<organism evidence="2 3">
    <name type="scientific">Hydrogenovibrio marinus</name>
    <dbReference type="NCBI Taxonomy" id="28885"/>
    <lineage>
        <taxon>Bacteria</taxon>
        <taxon>Pseudomonadati</taxon>
        <taxon>Pseudomonadota</taxon>
        <taxon>Gammaproteobacteria</taxon>
        <taxon>Thiotrichales</taxon>
        <taxon>Piscirickettsiaceae</taxon>
        <taxon>Hydrogenovibrio</taxon>
    </lineage>
</organism>
<comment type="caution">
    <text evidence="2">The sequence shown here is derived from an EMBL/GenBank/DDBJ whole genome shotgun (WGS) entry which is preliminary data.</text>
</comment>
<dbReference type="STRING" id="28885.EI16_00220"/>
<dbReference type="GO" id="GO:0016226">
    <property type="term" value="P:iron-sulfur cluster assembly"/>
    <property type="evidence" value="ECO:0007669"/>
    <property type="project" value="TreeGrafter"/>
</dbReference>
<evidence type="ECO:0000313" key="2">
    <source>
        <dbReference type="EMBL" id="KDN94777.1"/>
    </source>
</evidence>
<accession>A0A066ZMQ9</accession>
<proteinExistence type="predicted"/>
<feature type="domain" description="GCVT N-terminal" evidence="1">
    <location>
        <begin position="30"/>
        <end position="146"/>
    </location>
</feature>
<dbReference type="PANTHER" id="PTHR22602">
    <property type="entry name" value="TRANSFERASE CAF17, MITOCHONDRIAL-RELATED"/>
    <property type="match status" value="1"/>
</dbReference>
<name>A0A066ZMQ9_HYDMR</name>
<gene>
    <name evidence="2" type="ORF">EI16_00220</name>
</gene>
<keyword evidence="3" id="KW-1185">Reference proteome</keyword>
<evidence type="ECO:0000259" key="1">
    <source>
        <dbReference type="Pfam" id="PF01571"/>
    </source>
</evidence>
<dbReference type="SUPFAM" id="SSF103025">
    <property type="entry name" value="Folate-binding domain"/>
    <property type="match status" value="1"/>
</dbReference>
<protein>
    <recommendedName>
        <fullName evidence="1">GCVT N-terminal domain-containing protein</fullName>
    </recommendedName>
</protein>